<dbReference type="AlphaFoldDB" id="A0A7W8M948"/>
<evidence type="ECO:0000313" key="1">
    <source>
        <dbReference type="EMBL" id="MBB5272681.1"/>
    </source>
</evidence>
<gene>
    <name evidence="1" type="ORF">HNQ70_002704</name>
</gene>
<reference evidence="1 2" key="1">
    <citation type="submission" date="2020-08" db="EMBL/GenBank/DDBJ databases">
        <title>Genomic Encyclopedia of Type Strains, Phase IV (KMG-IV): sequencing the most valuable type-strain genomes for metagenomic binning, comparative biology and taxonomic classification.</title>
        <authorList>
            <person name="Goeker M."/>
        </authorList>
    </citation>
    <scope>NUCLEOTIDE SEQUENCE [LARGE SCALE GENOMIC DNA]</scope>
    <source>
        <strain evidence="1 2">DSM 29781</strain>
    </source>
</reference>
<dbReference type="EMBL" id="JACHGB010000005">
    <property type="protein sequence ID" value="MBB5272681.1"/>
    <property type="molecule type" value="Genomic_DNA"/>
</dbReference>
<evidence type="ECO:0000313" key="2">
    <source>
        <dbReference type="Proteomes" id="UP000532440"/>
    </source>
</evidence>
<keyword evidence="2" id="KW-1185">Reference proteome</keyword>
<proteinExistence type="predicted"/>
<organism evidence="1 2">
    <name type="scientific">Quisquiliibacterium transsilvanicum</name>
    <dbReference type="NCBI Taxonomy" id="1549638"/>
    <lineage>
        <taxon>Bacteria</taxon>
        <taxon>Pseudomonadati</taxon>
        <taxon>Pseudomonadota</taxon>
        <taxon>Betaproteobacteria</taxon>
        <taxon>Burkholderiales</taxon>
        <taxon>Burkholderiaceae</taxon>
        <taxon>Quisquiliibacterium</taxon>
    </lineage>
</organism>
<name>A0A7W8M948_9BURK</name>
<comment type="caution">
    <text evidence="1">The sequence shown here is derived from an EMBL/GenBank/DDBJ whole genome shotgun (WGS) entry which is preliminary data.</text>
</comment>
<dbReference type="Proteomes" id="UP000532440">
    <property type="component" value="Unassembled WGS sequence"/>
</dbReference>
<sequence>MGSLTMRAVALERVAHLAASALRYAHHGVRPLTRPEGW</sequence>
<accession>A0A7W8M948</accession>
<protein>
    <submittedName>
        <fullName evidence="1">Uncharacterized protein</fullName>
    </submittedName>
</protein>